<evidence type="ECO:0000313" key="2">
    <source>
        <dbReference type="EnsemblPlants" id="ONIVA11G14290.1"/>
    </source>
</evidence>
<name>A0A0E0J2B9_ORYNI</name>
<dbReference type="EnsemblPlants" id="ONIVA11G14290.1">
    <property type="protein sequence ID" value="ONIVA11G14290.1"/>
    <property type="gene ID" value="ONIVA11G14290"/>
</dbReference>
<accession>A0A0E0J2B9</accession>
<proteinExistence type="predicted"/>
<reference evidence="2" key="1">
    <citation type="submission" date="2015-04" db="UniProtKB">
        <authorList>
            <consortium name="EnsemblPlants"/>
        </authorList>
    </citation>
    <scope>IDENTIFICATION</scope>
    <source>
        <strain evidence="2">SL10</strain>
    </source>
</reference>
<evidence type="ECO:0000313" key="3">
    <source>
        <dbReference type="Proteomes" id="UP000006591"/>
    </source>
</evidence>
<keyword evidence="3" id="KW-1185">Reference proteome</keyword>
<dbReference type="Proteomes" id="UP000006591">
    <property type="component" value="Chromosome 11"/>
</dbReference>
<reference evidence="2" key="2">
    <citation type="submission" date="2018-04" db="EMBL/GenBank/DDBJ databases">
        <title>OnivRS2 (Oryza nivara Reference Sequence Version 2).</title>
        <authorList>
            <person name="Zhang J."/>
            <person name="Kudrna D."/>
            <person name="Lee S."/>
            <person name="Talag J."/>
            <person name="Rajasekar S."/>
            <person name="Welchert J."/>
            <person name="Hsing Y.-I."/>
            <person name="Wing R.A."/>
        </authorList>
    </citation>
    <scope>NUCLEOTIDE SEQUENCE [LARGE SCALE GENOMIC DNA]</scope>
    <source>
        <strain evidence="2">SL10</strain>
    </source>
</reference>
<sequence length="169" mass="17820">MSCYGRSGAQDRGGGWWRRRGLGWGRRLVEEATRGGTQDGSSSTSDGDVWRLSLTSLQRLGMAATASGGGEAWDESGGWGEASNGGVAEAREERCQIPSLLPLSPASFAAATTASLFRAGCCHVGEKLCEGWLRFRCGGGELNGKLHNLSTAATTAPSLSRRATRKAKR</sequence>
<dbReference type="AlphaFoldDB" id="A0A0E0J2B9"/>
<dbReference type="HOGENOM" id="CLU_122135_0_0_1"/>
<protein>
    <submittedName>
        <fullName evidence="2">Uncharacterized protein</fullName>
    </submittedName>
</protein>
<feature type="region of interest" description="Disordered" evidence="1">
    <location>
        <begin position="68"/>
        <end position="87"/>
    </location>
</feature>
<evidence type="ECO:0000256" key="1">
    <source>
        <dbReference type="SAM" id="MobiDB-lite"/>
    </source>
</evidence>
<organism evidence="2">
    <name type="scientific">Oryza nivara</name>
    <name type="common">Indian wild rice</name>
    <name type="synonym">Oryza sativa f. spontanea</name>
    <dbReference type="NCBI Taxonomy" id="4536"/>
    <lineage>
        <taxon>Eukaryota</taxon>
        <taxon>Viridiplantae</taxon>
        <taxon>Streptophyta</taxon>
        <taxon>Embryophyta</taxon>
        <taxon>Tracheophyta</taxon>
        <taxon>Spermatophyta</taxon>
        <taxon>Magnoliopsida</taxon>
        <taxon>Liliopsida</taxon>
        <taxon>Poales</taxon>
        <taxon>Poaceae</taxon>
        <taxon>BOP clade</taxon>
        <taxon>Oryzoideae</taxon>
        <taxon>Oryzeae</taxon>
        <taxon>Oryzinae</taxon>
        <taxon>Oryza</taxon>
    </lineage>
</organism>
<dbReference type="Gramene" id="ONIVA11G14290.1">
    <property type="protein sequence ID" value="ONIVA11G14290.1"/>
    <property type="gene ID" value="ONIVA11G14290"/>
</dbReference>